<proteinExistence type="inferred from homology"/>
<dbReference type="Proteomes" id="UP000288279">
    <property type="component" value="Unassembled WGS sequence"/>
</dbReference>
<dbReference type="AlphaFoldDB" id="A0A432ZFX7"/>
<keyword evidence="11" id="KW-1185">Reference proteome</keyword>
<dbReference type="InterPro" id="IPR029026">
    <property type="entry name" value="tRNA_m1G_MTases_N"/>
</dbReference>
<feature type="binding site" evidence="7">
    <location>
        <position position="96"/>
    </location>
    <ligand>
        <name>S-adenosyl-L-methionine</name>
        <dbReference type="ChEBI" id="CHEBI:59789"/>
    </ligand>
</feature>
<dbReference type="OrthoDB" id="9794400at2"/>
<comment type="catalytic activity">
    <reaction evidence="7">
        <text>guanosine(18) in tRNA + S-adenosyl-L-methionine = 2'-O-methylguanosine(18) in tRNA + S-adenosyl-L-homocysteine + H(+)</text>
        <dbReference type="Rhea" id="RHEA:20077"/>
        <dbReference type="Rhea" id="RHEA-COMP:10190"/>
        <dbReference type="Rhea" id="RHEA-COMP:10192"/>
        <dbReference type="ChEBI" id="CHEBI:15378"/>
        <dbReference type="ChEBI" id="CHEBI:57856"/>
        <dbReference type="ChEBI" id="CHEBI:59789"/>
        <dbReference type="ChEBI" id="CHEBI:74269"/>
        <dbReference type="ChEBI" id="CHEBI:74445"/>
        <dbReference type="EC" id="2.1.1.34"/>
    </reaction>
</comment>
<dbReference type="EMBL" id="PIQG01000003">
    <property type="protein sequence ID" value="RUO76868.1"/>
    <property type="molecule type" value="Genomic_DNA"/>
</dbReference>
<dbReference type="GO" id="GO:0002938">
    <property type="term" value="P:tRNA guanine ribose methylation"/>
    <property type="evidence" value="ECO:0007669"/>
    <property type="project" value="UniProtKB-UniRule"/>
</dbReference>
<dbReference type="InterPro" id="IPR033671">
    <property type="entry name" value="TrmH"/>
</dbReference>
<dbReference type="CDD" id="cd18092">
    <property type="entry name" value="SpoU-like_TrmH"/>
    <property type="match status" value="1"/>
</dbReference>
<comment type="function">
    <text evidence="7">Catalyzes the 2'-O methylation of guanosine at position 18 in tRNA.</text>
</comment>
<keyword evidence="6 7" id="KW-0694">RNA-binding</keyword>
<evidence type="ECO:0000313" key="10">
    <source>
        <dbReference type="EMBL" id="RUO76868.1"/>
    </source>
</evidence>
<dbReference type="GO" id="GO:0000049">
    <property type="term" value="F:tRNA binding"/>
    <property type="evidence" value="ECO:0007669"/>
    <property type="project" value="UniProtKB-UniRule"/>
</dbReference>
<evidence type="ECO:0000256" key="5">
    <source>
        <dbReference type="ARBA" id="ARBA00022694"/>
    </source>
</evidence>
<dbReference type="HAMAP" id="MF_02060">
    <property type="entry name" value="tRNA_methyltr_TrmH"/>
    <property type="match status" value="1"/>
</dbReference>
<dbReference type="SUPFAM" id="SSF75217">
    <property type="entry name" value="alpha/beta knot"/>
    <property type="match status" value="1"/>
</dbReference>
<evidence type="ECO:0000256" key="1">
    <source>
        <dbReference type="ARBA" id="ARBA00022555"/>
    </source>
</evidence>
<evidence type="ECO:0000256" key="6">
    <source>
        <dbReference type="ARBA" id="ARBA00022884"/>
    </source>
</evidence>
<gene>
    <name evidence="7" type="primary">trmH</name>
    <name evidence="10" type="ORF">CWI83_07560</name>
</gene>
<accession>A0A432ZFX7</accession>
<evidence type="ECO:0000259" key="8">
    <source>
        <dbReference type="Pfam" id="PF00588"/>
    </source>
</evidence>
<feature type="binding site" evidence="7">
    <location>
        <position position="139"/>
    </location>
    <ligand>
        <name>S-adenosyl-L-methionine</name>
        <dbReference type="ChEBI" id="CHEBI:59789"/>
    </ligand>
</feature>
<dbReference type="InterPro" id="IPR022724">
    <property type="entry name" value="rRNA_MeTrfase_SpoU_C"/>
</dbReference>
<dbReference type="GO" id="GO:0141100">
    <property type="term" value="F:tRNA (guanine(18)-2'-O)-methyltransferase activity"/>
    <property type="evidence" value="ECO:0007669"/>
    <property type="project" value="UniProtKB-UniRule"/>
</dbReference>
<keyword evidence="3 7" id="KW-0808">Transferase</keyword>
<feature type="binding site" evidence="7">
    <location>
        <position position="148"/>
    </location>
    <ligand>
        <name>S-adenosyl-L-methionine</name>
        <dbReference type="ChEBI" id="CHEBI:59789"/>
    </ligand>
</feature>
<dbReference type="PANTHER" id="PTHR43453">
    <property type="entry name" value="RRNA METHYLASE-LIKE"/>
    <property type="match status" value="1"/>
</dbReference>
<comment type="caution">
    <text evidence="10">The sequence shown here is derived from an EMBL/GenBank/DDBJ whole genome shotgun (WGS) entry which is preliminary data.</text>
</comment>
<dbReference type="Gene3D" id="3.40.1280.10">
    <property type="match status" value="1"/>
</dbReference>
<dbReference type="Pfam" id="PF12105">
    <property type="entry name" value="SpoU_methylas_C"/>
    <property type="match status" value="1"/>
</dbReference>
<comment type="similarity">
    <text evidence="7">Belongs to the class IV-like SAM-binding methyltransferase superfamily. RNA methyltransferase TrmH family.</text>
</comment>
<keyword evidence="2 7" id="KW-0489">Methyltransferase</keyword>
<feature type="domain" description="tRNA/rRNA methyltransferase SpoU type" evidence="8">
    <location>
        <begin position="20"/>
        <end position="159"/>
    </location>
</feature>
<evidence type="ECO:0000313" key="11">
    <source>
        <dbReference type="Proteomes" id="UP000288279"/>
    </source>
</evidence>
<name>A0A432ZFX7_9GAMM</name>
<keyword evidence="1 7" id="KW-0820">tRNA-binding</keyword>
<evidence type="ECO:0000256" key="3">
    <source>
        <dbReference type="ARBA" id="ARBA00022679"/>
    </source>
</evidence>
<dbReference type="RefSeq" id="WP_126827716.1">
    <property type="nucleotide sequence ID" value="NZ_PIQG01000003.1"/>
</dbReference>
<sequence length="228" mass="25287">MSPERFARINQLLDQRQPDLTLVLENLQKQHNLSALVRSADAVGIHAVHAIWLDRRGRMSKGVAAGSQKWVKVHHHDSTEAAISAVKQQGMQVLVTNLSERAVDFRSIDYTRPTAILMGQERQGVTAEALALADHEIIIPMVGMVESLNVSVAAATVLYEAQRQRANAGMYQQPRLAEAERQRVLFEGGHPIFARICQRIGLAYPALDEAGQIVADEAWWQTIRAAGR</sequence>
<dbReference type="InterPro" id="IPR001537">
    <property type="entry name" value="SpoU_MeTrfase"/>
</dbReference>
<keyword evidence="5 7" id="KW-0819">tRNA processing</keyword>
<keyword evidence="4 7" id="KW-0949">S-adenosyl-L-methionine</keyword>
<dbReference type="PANTHER" id="PTHR43453:SF1">
    <property type="entry name" value="TRNA_RRNA METHYLTRANSFERASE SPOU TYPE DOMAIN-CONTAINING PROTEIN"/>
    <property type="match status" value="1"/>
</dbReference>
<evidence type="ECO:0000256" key="4">
    <source>
        <dbReference type="ARBA" id="ARBA00022691"/>
    </source>
</evidence>
<dbReference type="NCBIfam" id="NF008295">
    <property type="entry name" value="PRK11081.1"/>
    <property type="match status" value="1"/>
</dbReference>
<reference evidence="10 11" key="1">
    <citation type="journal article" date="2011" name="Front. Microbiol.">
        <title>Genomic signatures of strain selection and enhancement in Bacillus atrophaeus var. globigii, a historical biowarfare simulant.</title>
        <authorList>
            <person name="Gibbons H.S."/>
            <person name="Broomall S.M."/>
            <person name="McNew L.A."/>
            <person name="Daligault H."/>
            <person name="Chapman C."/>
            <person name="Bruce D."/>
            <person name="Karavis M."/>
            <person name="Krepps M."/>
            <person name="McGregor P.A."/>
            <person name="Hong C."/>
            <person name="Park K.H."/>
            <person name="Akmal A."/>
            <person name="Feldman A."/>
            <person name="Lin J.S."/>
            <person name="Chang W.E."/>
            <person name="Higgs B.W."/>
            <person name="Demirev P."/>
            <person name="Lindquist J."/>
            <person name="Liem A."/>
            <person name="Fochler E."/>
            <person name="Read T.D."/>
            <person name="Tapia R."/>
            <person name="Johnson S."/>
            <person name="Bishop-Lilly K.A."/>
            <person name="Detter C."/>
            <person name="Han C."/>
            <person name="Sozhamannan S."/>
            <person name="Rosenzweig C.N."/>
            <person name="Skowronski E.W."/>
        </authorList>
    </citation>
    <scope>NUCLEOTIDE SEQUENCE [LARGE SCALE GENOMIC DNA]</scope>
    <source>
        <strain evidence="10 11">PIT1</strain>
    </source>
</reference>
<protein>
    <recommendedName>
        <fullName evidence="7">tRNA (guanosine(18)-2'-O)-methyltransferase</fullName>
        <ecNumber evidence="7">2.1.1.34</ecNumber>
    </recommendedName>
    <alternativeName>
        <fullName evidence="7">tRNA [Gm18] methyltransferase</fullName>
    </alternativeName>
</protein>
<dbReference type="Pfam" id="PF00588">
    <property type="entry name" value="SpoU_methylase"/>
    <property type="match status" value="1"/>
</dbReference>
<dbReference type="InterPro" id="IPR029028">
    <property type="entry name" value="Alpha/beta_knot_MTases"/>
</dbReference>
<evidence type="ECO:0000256" key="2">
    <source>
        <dbReference type="ARBA" id="ARBA00022603"/>
    </source>
</evidence>
<organism evidence="10 11">
    <name type="scientific">Pseudidiomarina taiwanensis</name>
    <dbReference type="NCBI Taxonomy" id="337250"/>
    <lineage>
        <taxon>Bacteria</taxon>
        <taxon>Pseudomonadati</taxon>
        <taxon>Pseudomonadota</taxon>
        <taxon>Gammaproteobacteria</taxon>
        <taxon>Alteromonadales</taxon>
        <taxon>Idiomarinaceae</taxon>
        <taxon>Pseudidiomarina</taxon>
    </lineage>
</organism>
<evidence type="ECO:0000256" key="7">
    <source>
        <dbReference type="HAMAP-Rule" id="MF_02060"/>
    </source>
</evidence>
<dbReference type="EC" id="2.1.1.34" evidence="7"/>
<comment type="caution">
    <text evidence="7">Lacks conserved residue(s) required for the propagation of feature annotation.</text>
</comment>
<feature type="domain" description="RNA methyltransferase SpoU/TrmH type C-terminal" evidence="9">
    <location>
        <begin position="163"/>
        <end position="216"/>
    </location>
</feature>
<evidence type="ECO:0000259" key="9">
    <source>
        <dbReference type="Pfam" id="PF12105"/>
    </source>
</evidence>